<proteinExistence type="predicted"/>
<evidence type="ECO:0000313" key="1">
    <source>
        <dbReference type="EMBL" id="OMO83089.1"/>
    </source>
</evidence>
<gene>
    <name evidence="1" type="ORF">COLO4_22700</name>
</gene>
<evidence type="ECO:0000313" key="2">
    <source>
        <dbReference type="Proteomes" id="UP000187203"/>
    </source>
</evidence>
<organism evidence="1 2">
    <name type="scientific">Corchorus olitorius</name>
    <dbReference type="NCBI Taxonomy" id="93759"/>
    <lineage>
        <taxon>Eukaryota</taxon>
        <taxon>Viridiplantae</taxon>
        <taxon>Streptophyta</taxon>
        <taxon>Embryophyta</taxon>
        <taxon>Tracheophyta</taxon>
        <taxon>Spermatophyta</taxon>
        <taxon>Magnoliopsida</taxon>
        <taxon>eudicotyledons</taxon>
        <taxon>Gunneridae</taxon>
        <taxon>Pentapetalae</taxon>
        <taxon>rosids</taxon>
        <taxon>malvids</taxon>
        <taxon>Malvales</taxon>
        <taxon>Malvaceae</taxon>
        <taxon>Grewioideae</taxon>
        <taxon>Apeibeae</taxon>
        <taxon>Corchorus</taxon>
    </lineage>
</organism>
<keyword evidence="2" id="KW-1185">Reference proteome</keyword>
<dbReference type="EMBL" id="AWUE01018034">
    <property type="protein sequence ID" value="OMO83089.1"/>
    <property type="molecule type" value="Genomic_DNA"/>
</dbReference>
<protein>
    <submittedName>
        <fullName evidence="1">Uncharacterized protein</fullName>
    </submittedName>
</protein>
<reference evidence="2" key="1">
    <citation type="submission" date="2013-09" db="EMBL/GenBank/DDBJ databases">
        <title>Corchorus olitorius genome sequencing.</title>
        <authorList>
            <person name="Alam M."/>
            <person name="Haque M.S."/>
            <person name="Islam M.S."/>
            <person name="Emdad E.M."/>
            <person name="Islam M.M."/>
            <person name="Ahmed B."/>
            <person name="Halim A."/>
            <person name="Hossen Q.M.M."/>
            <person name="Hossain M.Z."/>
            <person name="Ahmed R."/>
            <person name="Khan M.M."/>
            <person name="Islam R."/>
            <person name="Rashid M.M."/>
            <person name="Khan S.A."/>
            <person name="Rahman M.S."/>
            <person name="Alam M."/>
            <person name="Yahiya A.S."/>
            <person name="Khan M.S."/>
            <person name="Azam M.S."/>
            <person name="Haque T."/>
            <person name="Lashkar M.Z.H."/>
            <person name="Akhand A.I."/>
            <person name="Morshed G."/>
            <person name="Roy S."/>
            <person name="Uddin K.S."/>
            <person name="Rabeya T."/>
            <person name="Hossain A.S."/>
            <person name="Chowdhury A."/>
            <person name="Snigdha A.R."/>
            <person name="Mortoza M.S."/>
            <person name="Matin S.A."/>
            <person name="Hoque S.M.E."/>
            <person name="Islam M.K."/>
            <person name="Roy D.K."/>
            <person name="Haider R."/>
            <person name="Moosa M.M."/>
            <person name="Elias S.M."/>
            <person name="Hasan A.M."/>
            <person name="Jahan S."/>
            <person name="Shafiuddin M."/>
            <person name="Mahmood N."/>
            <person name="Shommy N.S."/>
        </authorList>
    </citation>
    <scope>NUCLEOTIDE SEQUENCE [LARGE SCALE GENOMIC DNA]</scope>
    <source>
        <strain evidence="2">cv. O-4</strain>
    </source>
</reference>
<sequence length="89" mass="10121">MEKRLGFLELIVNPTLPKSDLTARQPDPLVVGELVFIQEDETSPERDSLGRDRFINCAGMPGRRDRSINRPGDRISGFMEWPRLNVPLS</sequence>
<dbReference type="Proteomes" id="UP000187203">
    <property type="component" value="Unassembled WGS sequence"/>
</dbReference>
<dbReference type="AlphaFoldDB" id="A0A1R3IKH1"/>
<accession>A0A1R3IKH1</accession>
<name>A0A1R3IKH1_9ROSI</name>
<comment type="caution">
    <text evidence="1">The sequence shown here is derived from an EMBL/GenBank/DDBJ whole genome shotgun (WGS) entry which is preliminary data.</text>
</comment>